<dbReference type="Pfam" id="PF01047">
    <property type="entry name" value="MarR"/>
    <property type="match status" value="1"/>
</dbReference>
<organism evidence="5">
    <name type="scientific">hydrocarbon metagenome</name>
    <dbReference type="NCBI Taxonomy" id="938273"/>
    <lineage>
        <taxon>unclassified sequences</taxon>
        <taxon>metagenomes</taxon>
        <taxon>ecological metagenomes</taxon>
    </lineage>
</organism>
<evidence type="ECO:0000256" key="2">
    <source>
        <dbReference type="ARBA" id="ARBA00023125"/>
    </source>
</evidence>
<dbReference type="InterPro" id="IPR036390">
    <property type="entry name" value="WH_DNA-bd_sf"/>
</dbReference>
<dbReference type="PANTHER" id="PTHR42756">
    <property type="entry name" value="TRANSCRIPTIONAL REGULATOR, MARR"/>
    <property type="match status" value="1"/>
</dbReference>
<gene>
    <name evidence="5" type="ORF">ASZ90_017850</name>
</gene>
<dbReference type="PANTHER" id="PTHR42756:SF1">
    <property type="entry name" value="TRANSCRIPTIONAL REPRESSOR OF EMRAB OPERON"/>
    <property type="match status" value="1"/>
</dbReference>
<comment type="caution">
    <text evidence="5">The sequence shown here is derived from an EMBL/GenBank/DDBJ whole genome shotgun (WGS) entry which is preliminary data.</text>
</comment>
<sequence>MERLNAYVCFNMRAAMKKIDRLFSNKLEDIGISIPQSFILFCLQEENGLTLKEIGSRTLIDSSSMTVLVDKLEKDQLVKRQLDSQDRRAIRVFITEAGMEMGEKISVVISNLNTLLFDLLGEGNQKEFIHGLNNIVNGVED</sequence>
<dbReference type="InterPro" id="IPR000835">
    <property type="entry name" value="HTH_MarR-typ"/>
</dbReference>
<proteinExistence type="predicted"/>
<evidence type="ECO:0000256" key="1">
    <source>
        <dbReference type="ARBA" id="ARBA00023015"/>
    </source>
</evidence>
<evidence type="ECO:0000256" key="3">
    <source>
        <dbReference type="ARBA" id="ARBA00023163"/>
    </source>
</evidence>
<dbReference type="Gene3D" id="1.10.10.10">
    <property type="entry name" value="Winged helix-like DNA-binding domain superfamily/Winged helix DNA-binding domain"/>
    <property type="match status" value="1"/>
</dbReference>
<evidence type="ECO:0000313" key="5">
    <source>
        <dbReference type="EMBL" id="KUG04711.1"/>
    </source>
</evidence>
<keyword evidence="3" id="KW-0804">Transcription</keyword>
<dbReference type="PROSITE" id="PS50995">
    <property type="entry name" value="HTH_MARR_2"/>
    <property type="match status" value="1"/>
</dbReference>
<dbReference type="SMART" id="SM00347">
    <property type="entry name" value="HTH_MARR"/>
    <property type="match status" value="1"/>
</dbReference>
<dbReference type="InterPro" id="IPR036388">
    <property type="entry name" value="WH-like_DNA-bd_sf"/>
</dbReference>
<keyword evidence="1" id="KW-0805">Transcription regulation</keyword>
<feature type="domain" description="HTH marR-type" evidence="4">
    <location>
        <begin position="5"/>
        <end position="137"/>
    </location>
</feature>
<reference evidence="5" key="1">
    <citation type="journal article" date="2015" name="Proc. Natl. Acad. Sci. U.S.A.">
        <title>Networks of energetic and metabolic interactions define dynamics in microbial communities.</title>
        <authorList>
            <person name="Embree M."/>
            <person name="Liu J.K."/>
            <person name="Al-Bassam M.M."/>
            <person name="Zengler K."/>
        </authorList>
    </citation>
    <scope>NUCLEOTIDE SEQUENCE</scope>
</reference>
<evidence type="ECO:0000259" key="4">
    <source>
        <dbReference type="PROSITE" id="PS50995"/>
    </source>
</evidence>
<keyword evidence="2" id="KW-0238">DNA-binding</keyword>
<dbReference type="EMBL" id="LNQE01001842">
    <property type="protein sequence ID" value="KUG04711.1"/>
    <property type="molecule type" value="Genomic_DNA"/>
</dbReference>
<dbReference type="SUPFAM" id="SSF46785">
    <property type="entry name" value="Winged helix' DNA-binding domain"/>
    <property type="match status" value="1"/>
</dbReference>
<dbReference type="GO" id="GO:0003677">
    <property type="term" value="F:DNA binding"/>
    <property type="evidence" value="ECO:0007669"/>
    <property type="project" value="UniProtKB-KW"/>
</dbReference>
<protein>
    <submittedName>
        <fullName evidence="5">Organic hydroperoxide resistance transcriptional regulator</fullName>
    </submittedName>
</protein>
<name>A0A0W8E7V8_9ZZZZ</name>
<dbReference type="AlphaFoldDB" id="A0A0W8E7V8"/>
<dbReference type="PRINTS" id="PR00598">
    <property type="entry name" value="HTHMARR"/>
</dbReference>
<dbReference type="GO" id="GO:0003700">
    <property type="term" value="F:DNA-binding transcription factor activity"/>
    <property type="evidence" value="ECO:0007669"/>
    <property type="project" value="InterPro"/>
</dbReference>
<accession>A0A0W8E7V8</accession>